<proteinExistence type="predicted"/>
<reference evidence="1 2" key="1">
    <citation type="submission" date="2017-01" db="EMBL/GenBank/DDBJ databases">
        <authorList>
            <person name="Varghese N."/>
            <person name="Submissions S."/>
        </authorList>
    </citation>
    <scope>NUCLEOTIDE SEQUENCE [LARGE SCALE GENOMIC DNA]</scope>
    <source>
        <strain evidence="1 2">ATCC 23464</strain>
    </source>
</reference>
<comment type="caution">
    <text evidence="1">The sequence shown here is derived from an EMBL/GenBank/DDBJ whole genome shotgun (WGS) entry which is preliminary data.</text>
</comment>
<dbReference type="EMBL" id="FTNK01000061">
    <property type="protein sequence ID" value="SIR74543.1"/>
    <property type="molecule type" value="Genomic_DNA"/>
</dbReference>
<dbReference type="Proteomes" id="UP000186666">
    <property type="component" value="Unassembled WGS sequence"/>
</dbReference>
<protein>
    <submittedName>
        <fullName evidence="1">Uncharacterized protein</fullName>
    </submittedName>
</protein>
<gene>
    <name evidence="1" type="ORF">SAMN05421578_1616</name>
</gene>
<organism evidence="1 2">
    <name type="scientific">Paenibacillus macquariensis</name>
    <dbReference type="NCBI Taxonomy" id="948756"/>
    <lineage>
        <taxon>Bacteria</taxon>
        <taxon>Bacillati</taxon>
        <taxon>Bacillota</taxon>
        <taxon>Bacilli</taxon>
        <taxon>Bacillales</taxon>
        <taxon>Paenibacillaceae</taxon>
        <taxon>Paenibacillus</taxon>
    </lineage>
</organism>
<evidence type="ECO:0000313" key="1">
    <source>
        <dbReference type="EMBL" id="SIR74543.1"/>
    </source>
</evidence>
<evidence type="ECO:0000313" key="2">
    <source>
        <dbReference type="Proteomes" id="UP000186666"/>
    </source>
</evidence>
<dbReference type="RefSeq" id="WP_068583873.1">
    <property type="nucleotide sequence ID" value="NZ_FTNK01000061.1"/>
</dbReference>
<name>A0ABY1KF47_9BACL</name>
<accession>A0ABY1KF47</accession>
<keyword evidence="2" id="KW-1185">Reference proteome</keyword>
<sequence length="64" mass="7117">MNETVIASTFWVWTEKGTALDPHSRAGGKVWPHITTSAPKRYLDEGYIQDASECIVVGQIILDI</sequence>